<dbReference type="SUPFAM" id="SSF57667">
    <property type="entry name" value="beta-beta-alpha zinc fingers"/>
    <property type="match status" value="2"/>
</dbReference>
<dbReference type="Proteomes" id="UP001274896">
    <property type="component" value="Unassembled WGS sequence"/>
</dbReference>
<keyword evidence="7" id="KW-0862">Zinc</keyword>
<keyword evidence="6 15" id="KW-0863">Zinc-finger</keyword>
<accession>A0AAE0PXN0</accession>
<dbReference type="SMART" id="SM00355">
    <property type="entry name" value="ZnF_C2H2"/>
    <property type="match status" value="3"/>
</dbReference>
<feature type="non-terminal residue" evidence="17">
    <location>
        <position position="1"/>
    </location>
</feature>
<dbReference type="FunFam" id="3.30.160.60:FF:000207">
    <property type="entry name" value="zinc finger protein SNAI2"/>
    <property type="match status" value="1"/>
</dbReference>
<evidence type="ECO:0000256" key="1">
    <source>
        <dbReference type="ARBA" id="ARBA00004123"/>
    </source>
</evidence>
<feature type="domain" description="C2H2-type" evidence="16">
    <location>
        <begin position="68"/>
        <end position="95"/>
    </location>
</feature>
<dbReference type="InterPro" id="IPR036236">
    <property type="entry name" value="Znf_C2H2_sf"/>
</dbReference>
<sequence>DIKMPRSFLVKKHLSHKKPNYGTLDSQSGGLASKANIQEHFECFDCHKTYFTFSGLAKHRQLQCEKPFSCPHCSRAFADRSNLRAHLQTHSDVKKYQCRRCSKTFSRISLLSKHEEAGCCPTS</sequence>
<keyword evidence="4" id="KW-0479">Metal-binding</keyword>
<keyword evidence="8" id="KW-0805">Transcription regulation</keyword>
<dbReference type="GO" id="GO:0000981">
    <property type="term" value="F:DNA-binding transcription factor activity, RNA polymerase II-specific"/>
    <property type="evidence" value="ECO:0007669"/>
    <property type="project" value="TreeGrafter"/>
</dbReference>
<keyword evidence="2" id="KW-0217">Developmental protein</keyword>
<evidence type="ECO:0000256" key="15">
    <source>
        <dbReference type="PROSITE-ProRule" id="PRU00042"/>
    </source>
</evidence>
<dbReference type="EMBL" id="JAUCMX010000026">
    <property type="protein sequence ID" value="KAK3509914.1"/>
    <property type="molecule type" value="Genomic_DNA"/>
</dbReference>
<evidence type="ECO:0000256" key="13">
    <source>
        <dbReference type="ARBA" id="ARBA00041200"/>
    </source>
</evidence>
<evidence type="ECO:0000256" key="5">
    <source>
        <dbReference type="ARBA" id="ARBA00022737"/>
    </source>
</evidence>
<name>A0AAE0PXN0_9TELE</name>
<organism evidence="17 18">
    <name type="scientific">Hemibagrus guttatus</name>
    <dbReference type="NCBI Taxonomy" id="175788"/>
    <lineage>
        <taxon>Eukaryota</taxon>
        <taxon>Metazoa</taxon>
        <taxon>Chordata</taxon>
        <taxon>Craniata</taxon>
        <taxon>Vertebrata</taxon>
        <taxon>Euteleostomi</taxon>
        <taxon>Actinopterygii</taxon>
        <taxon>Neopterygii</taxon>
        <taxon>Teleostei</taxon>
        <taxon>Ostariophysi</taxon>
        <taxon>Siluriformes</taxon>
        <taxon>Bagridae</taxon>
        <taxon>Hemibagrus</taxon>
    </lineage>
</organism>
<evidence type="ECO:0000256" key="2">
    <source>
        <dbReference type="ARBA" id="ARBA00022473"/>
    </source>
</evidence>
<evidence type="ECO:0000256" key="6">
    <source>
        <dbReference type="ARBA" id="ARBA00022771"/>
    </source>
</evidence>
<dbReference type="GO" id="GO:0008270">
    <property type="term" value="F:zinc ion binding"/>
    <property type="evidence" value="ECO:0007669"/>
    <property type="project" value="UniProtKB-KW"/>
</dbReference>
<dbReference type="InterPro" id="IPR050527">
    <property type="entry name" value="Snail/Krueppel_Znf"/>
</dbReference>
<evidence type="ECO:0000256" key="3">
    <source>
        <dbReference type="ARBA" id="ARBA00022491"/>
    </source>
</evidence>
<dbReference type="GO" id="GO:0000978">
    <property type="term" value="F:RNA polymerase II cis-regulatory region sequence-specific DNA binding"/>
    <property type="evidence" value="ECO:0007669"/>
    <property type="project" value="TreeGrafter"/>
</dbReference>
<dbReference type="Gene3D" id="3.30.160.60">
    <property type="entry name" value="Classic Zinc Finger"/>
    <property type="match status" value="2"/>
</dbReference>
<comment type="caution">
    <text evidence="17">The sequence shown here is derived from an EMBL/GenBank/DDBJ whole genome shotgun (WGS) entry which is preliminary data.</text>
</comment>
<protein>
    <recommendedName>
        <fullName evidence="13">Zinc finger protein SNAI2</fullName>
    </recommendedName>
    <alternativeName>
        <fullName evidence="14">Protein snail homolog 2</fullName>
    </alternativeName>
</protein>
<keyword evidence="11" id="KW-0539">Nucleus</keyword>
<reference evidence="17" key="1">
    <citation type="submission" date="2023-06" db="EMBL/GenBank/DDBJ databases">
        <title>Male Hemibagrus guttatus genome.</title>
        <authorList>
            <person name="Bian C."/>
        </authorList>
    </citation>
    <scope>NUCLEOTIDE SEQUENCE</scope>
    <source>
        <strain evidence="17">Male_cb2023</strain>
        <tissue evidence="17">Muscle</tissue>
    </source>
</reference>
<comment type="similarity">
    <text evidence="12">Belongs to the snail C2H2-type zinc-finger protein family.</text>
</comment>
<keyword evidence="9" id="KW-0238">DNA-binding</keyword>
<dbReference type="PANTHER" id="PTHR24388">
    <property type="entry name" value="ZINC FINGER PROTEIN"/>
    <property type="match status" value="1"/>
</dbReference>
<dbReference type="PROSITE" id="PS50157">
    <property type="entry name" value="ZINC_FINGER_C2H2_2"/>
    <property type="match status" value="2"/>
</dbReference>
<keyword evidence="3" id="KW-0678">Repressor</keyword>
<dbReference type="Pfam" id="PF00096">
    <property type="entry name" value="zf-C2H2"/>
    <property type="match status" value="3"/>
</dbReference>
<evidence type="ECO:0000256" key="12">
    <source>
        <dbReference type="ARBA" id="ARBA00037948"/>
    </source>
</evidence>
<dbReference type="PROSITE" id="PS00028">
    <property type="entry name" value="ZINC_FINGER_C2H2_1"/>
    <property type="match status" value="1"/>
</dbReference>
<evidence type="ECO:0000259" key="16">
    <source>
        <dbReference type="PROSITE" id="PS50157"/>
    </source>
</evidence>
<comment type="subcellular location">
    <subcellularLocation>
        <location evidence="1">Nucleus</location>
    </subcellularLocation>
</comment>
<dbReference type="PANTHER" id="PTHR24388:SF42">
    <property type="entry name" value="ZINC FINGER PROTEIN SNAI2"/>
    <property type="match status" value="1"/>
</dbReference>
<gene>
    <name evidence="17" type="ORF">QTP70_019392</name>
</gene>
<evidence type="ECO:0000256" key="9">
    <source>
        <dbReference type="ARBA" id="ARBA00023125"/>
    </source>
</evidence>
<evidence type="ECO:0000313" key="18">
    <source>
        <dbReference type="Proteomes" id="UP001274896"/>
    </source>
</evidence>
<proteinExistence type="inferred from homology"/>
<evidence type="ECO:0000256" key="10">
    <source>
        <dbReference type="ARBA" id="ARBA00023163"/>
    </source>
</evidence>
<keyword evidence="5" id="KW-0677">Repeat</keyword>
<feature type="domain" description="C2H2-type" evidence="16">
    <location>
        <begin position="96"/>
        <end position="123"/>
    </location>
</feature>
<evidence type="ECO:0000256" key="7">
    <source>
        <dbReference type="ARBA" id="ARBA00022833"/>
    </source>
</evidence>
<evidence type="ECO:0000256" key="14">
    <source>
        <dbReference type="ARBA" id="ARBA00041994"/>
    </source>
</evidence>
<keyword evidence="18" id="KW-1185">Reference proteome</keyword>
<evidence type="ECO:0000256" key="11">
    <source>
        <dbReference type="ARBA" id="ARBA00023242"/>
    </source>
</evidence>
<dbReference type="GO" id="GO:0005634">
    <property type="term" value="C:nucleus"/>
    <property type="evidence" value="ECO:0007669"/>
    <property type="project" value="UniProtKB-SubCell"/>
</dbReference>
<keyword evidence="10" id="KW-0804">Transcription</keyword>
<dbReference type="InterPro" id="IPR013087">
    <property type="entry name" value="Znf_C2H2_type"/>
</dbReference>
<evidence type="ECO:0000313" key="17">
    <source>
        <dbReference type="EMBL" id="KAK3509914.1"/>
    </source>
</evidence>
<evidence type="ECO:0000256" key="8">
    <source>
        <dbReference type="ARBA" id="ARBA00023015"/>
    </source>
</evidence>
<evidence type="ECO:0000256" key="4">
    <source>
        <dbReference type="ARBA" id="ARBA00022723"/>
    </source>
</evidence>
<dbReference type="FunFam" id="3.30.160.60:FF:000085">
    <property type="entry name" value="Snail zinc finger protein"/>
    <property type="match status" value="1"/>
</dbReference>
<dbReference type="AlphaFoldDB" id="A0AAE0PXN0"/>